<evidence type="ECO:0000256" key="2">
    <source>
        <dbReference type="ARBA" id="ARBA00004383"/>
    </source>
</evidence>
<dbReference type="InterPro" id="IPR004961">
    <property type="entry name" value="Lipase_chaperone"/>
</dbReference>
<reference evidence="18 19" key="1">
    <citation type="journal article" date="2016" name="Sci. Rep.">
        <title>Genomic and phenotypic characterization of the species Acinetobacter venetianus.</title>
        <authorList>
            <person name="Fondi M."/>
            <person name="Maida I."/>
            <person name="Perrin E."/>
            <person name="Orlandini V."/>
            <person name="La Torre L."/>
            <person name="Bosi E."/>
            <person name="Negroni A."/>
            <person name="Zanaroli G."/>
            <person name="Fava F."/>
            <person name="Decorosi F."/>
            <person name="Giovannetti L."/>
            <person name="Viti C."/>
            <person name="Vaneechoutte M."/>
            <person name="Dijkshoorn L."/>
            <person name="Fani R."/>
        </authorList>
    </citation>
    <scope>NUCLEOTIDE SEQUENCE [LARGE SCALE GENOMIC DNA]</scope>
    <source>
        <strain evidence="18 19">LUH13518</strain>
    </source>
</reference>
<evidence type="ECO:0000256" key="12">
    <source>
        <dbReference type="ARBA" id="ARBA00023186"/>
    </source>
</evidence>
<dbReference type="SUPFAM" id="SSF158855">
    <property type="entry name" value="Lipase chaperone-like"/>
    <property type="match status" value="1"/>
</dbReference>
<evidence type="ECO:0000313" key="18">
    <source>
        <dbReference type="EMBL" id="KXZ72817.1"/>
    </source>
</evidence>
<dbReference type="GO" id="GO:0006457">
    <property type="term" value="P:protein folding"/>
    <property type="evidence" value="ECO:0007669"/>
    <property type="project" value="InterPro"/>
</dbReference>
<dbReference type="Proteomes" id="UP000075544">
    <property type="component" value="Unassembled WGS sequence"/>
</dbReference>
<keyword evidence="8" id="KW-0442">Lipid degradation</keyword>
<comment type="caution">
    <text evidence="18">The sequence shown here is derived from an EMBL/GenBank/DDBJ whole genome shotgun (WGS) entry which is preliminary data.</text>
</comment>
<comment type="subcellular location">
    <subcellularLocation>
        <location evidence="2">Cell inner membrane</location>
        <topology evidence="2">Single-pass membrane protein</topology>
        <orientation evidence="2">Periplasmic side</orientation>
    </subcellularLocation>
</comment>
<accession>A0A150I0C5</accession>
<dbReference type="RefSeq" id="WP_061523716.1">
    <property type="nucleotide sequence ID" value="NZ_JRHX01000015.1"/>
</dbReference>
<evidence type="ECO:0000256" key="10">
    <source>
        <dbReference type="ARBA" id="ARBA00023098"/>
    </source>
</evidence>
<dbReference type="GO" id="GO:0016042">
    <property type="term" value="P:lipid catabolic process"/>
    <property type="evidence" value="ECO:0007669"/>
    <property type="project" value="UniProtKB-KW"/>
</dbReference>
<evidence type="ECO:0000256" key="7">
    <source>
        <dbReference type="ARBA" id="ARBA00022692"/>
    </source>
</evidence>
<keyword evidence="9" id="KW-1133">Transmembrane helix</keyword>
<evidence type="ECO:0000256" key="9">
    <source>
        <dbReference type="ARBA" id="ARBA00022989"/>
    </source>
</evidence>
<evidence type="ECO:0000256" key="15">
    <source>
        <dbReference type="ARBA" id="ARBA00033028"/>
    </source>
</evidence>
<keyword evidence="5" id="KW-1003">Cell membrane</keyword>
<evidence type="ECO:0000256" key="3">
    <source>
        <dbReference type="ARBA" id="ARBA00010358"/>
    </source>
</evidence>
<evidence type="ECO:0000256" key="8">
    <source>
        <dbReference type="ARBA" id="ARBA00022963"/>
    </source>
</evidence>
<keyword evidence="6" id="KW-0997">Cell inner membrane</keyword>
<feature type="coiled-coil region" evidence="16">
    <location>
        <begin position="252"/>
        <end position="286"/>
    </location>
</feature>
<gene>
    <name evidence="18" type="primary">lifO_1</name>
    <name evidence="18" type="ORF">AVENLUH13518_00235</name>
</gene>
<feature type="compositionally biased region" description="Low complexity" evidence="17">
    <location>
        <begin position="32"/>
        <end position="45"/>
    </location>
</feature>
<keyword evidence="11" id="KW-0472">Membrane</keyword>
<proteinExistence type="inferred from homology"/>
<feature type="compositionally biased region" description="Polar residues" evidence="17">
    <location>
        <begin position="46"/>
        <end position="55"/>
    </location>
</feature>
<keyword evidence="16" id="KW-0175">Coiled coil</keyword>
<name>A0A150I0C5_9GAMM</name>
<organism evidence="18 19">
    <name type="scientific">Acinetobacter venetianus</name>
    <dbReference type="NCBI Taxonomy" id="52133"/>
    <lineage>
        <taxon>Bacteria</taxon>
        <taxon>Pseudomonadati</taxon>
        <taxon>Pseudomonadota</taxon>
        <taxon>Gammaproteobacteria</taxon>
        <taxon>Moraxellales</taxon>
        <taxon>Moraxellaceae</taxon>
        <taxon>Acinetobacter</taxon>
    </lineage>
</organism>
<keyword evidence="10" id="KW-0443">Lipid metabolism</keyword>
<dbReference type="AlphaFoldDB" id="A0A150I0C5"/>
<sequence length="309" mass="35781">MNKRLLLTIIIVLVVLVGVVVWKSTASSAATQQAKSTTASTDSSQHSTNETMQNKTQDELLQESLSKKLHLLQQQPGNITQFLADFQASCNVQDCNTALAKALANYPDQKFAHLVENLLQRMPQYEQQMQSTVLSTSLSPKERFNQIWKLREQTLGQAEAKLGFGQERQYADYRFAYNDLVNNSSLSTEQRLKAFDELQQQYPDAVQQESKIGVYEQALRLLNQNSNNPAETERLKQTLQERYLTKQEQVDIQLKEQREDQQQQKVDQYQQALKQLQQDMEPLKTQLSSTEWQQQYETRLENLRLKMFP</sequence>
<keyword evidence="7" id="KW-0812">Transmembrane</keyword>
<evidence type="ECO:0000256" key="4">
    <source>
        <dbReference type="ARBA" id="ARBA00019692"/>
    </source>
</evidence>
<evidence type="ECO:0000256" key="5">
    <source>
        <dbReference type="ARBA" id="ARBA00022475"/>
    </source>
</evidence>
<evidence type="ECO:0000256" key="14">
    <source>
        <dbReference type="ARBA" id="ARBA00031542"/>
    </source>
</evidence>
<protein>
    <recommendedName>
        <fullName evidence="4">Lipase chaperone</fullName>
    </recommendedName>
    <alternativeName>
        <fullName evidence="15">Lipase foldase</fullName>
    </alternativeName>
    <alternativeName>
        <fullName evidence="13">Lipase helper protein</fullName>
    </alternativeName>
    <alternativeName>
        <fullName evidence="14">Lipase modulator</fullName>
    </alternativeName>
</protein>
<feature type="region of interest" description="Disordered" evidence="17">
    <location>
        <begin position="32"/>
        <end position="56"/>
    </location>
</feature>
<dbReference type="PATRIC" id="fig|52133.19.peg.253"/>
<evidence type="ECO:0000256" key="1">
    <source>
        <dbReference type="ARBA" id="ARBA00003280"/>
    </source>
</evidence>
<evidence type="ECO:0000256" key="17">
    <source>
        <dbReference type="SAM" id="MobiDB-lite"/>
    </source>
</evidence>
<dbReference type="EMBL" id="JRHX01000015">
    <property type="protein sequence ID" value="KXZ72817.1"/>
    <property type="molecule type" value="Genomic_DNA"/>
</dbReference>
<evidence type="ECO:0000313" key="19">
    <source>
        <dbReference type="Proteomes" id="UP000075544"/>
    </source>
</evidence>
<evidence type="ECO:0000256" key="16">
    <source>
        <dbReference type="SAM" id="Coils"/>
    </source>
</evidence>
<dbReference type="GO" id="GO:0005886">
    <property type="term" value="C:plasma membrane"/>
    <property type="evidence" value="ECO:0007669"/>
    <property type="project" value="UniProtKB-SubCell"/>
</dbReference>
<dbReference type="GO" id="GO:0051082">
    <property type="term" value="F:unfolded protein binding"/>
    <property type="evidence" value="ECO:0007669"/>
    <property type="project" value="InterPro"/>
</dbReference>
<keyword evidence="12" id="KW-0143">Chaperone</keyword>
<evidence type="ECO:0000256" key="6">
    <source>
        <dbReference type="ARBA" id="ARBA00022519"/>
    </source>
</evidence>
<comment type="function">
    <text evidence="1">May be involved in the folding of the extracellular lipase during its passage through the periplasm.</text>
</comment>
<evidence type="ECO:0000256" key="11">
    <source>
        <dbReference type="ARBA" id="ARBA00023136"/>
    </source>
</evidence>
<dbReference type="Pfam" id="PF03280">
    <property type="entry name" value="Lipase_chap"/>
    <property type="match status" value="1"/>
</dbReference>
<evidence type="ECO:0000256" key="13">
    <source>
        <dbReference type="ARBA" id="ARBA00030948"/>
    </source>
</evidence>
<comment type="similarity">
    <text evidence="3">Belongs to the lipase chaperone family.</text>
</comment>